<comment type="caution">
    <text evidence="2">The sequence shown here is derived from an EMBL/GenBank/DDBJ whole genome shotgun (WGS) entry which is preliminary data.</text>
</comment>
<name>A0AAW2DDL8_9ROSI</name>
<evidence type="ECO:0000313" key="2">
    <source>
        <dbReference type="EMBL" id="KAL0007340.1"/>
    </source>
</evidence>
<protein>
    <recommendedName>
        <fullName evidence="1">Neprosin PEP catalytic domain-containing protein</fullName>
    </recommendedName>
</protein>
<dbReference type="AlphaFoldDB" id="A0AAW2DDL8"/>
<proteinExistence type="predicted"/>
<evidence type="ECO:0000259" key="1">
    <source>
        <dbReference type="PROSITE" id="PS52045"/>
    </source>
</evidence>
<keyword evidence="3" id="KW-1185">Reference proteome</keyword>
<dbReference type="PANTHER" id="PTHR31589">
    <property type="entry name" value="PROTEIN, PUTATIVE (DUF239)-RELATED-RELATED"/>
    <property type="match status" value="1"/>
</dbReference>
<dbReference type="Pfam" id="PF03080">
    <property type="entry name" value="Neprosin"/>
    <property type="match status" value="1"/>
</dbReference>
<dbReference type="InterPro" id="IPR053168">
    <property type="entry name" value="Glutamic_endopeptidase"/>
</dbReference>
<dbReference type="PROSITE" id="PS52045">
    <property type="entry name" value="NEPROSIN_PEP_CD"/>
    <property type="match status" value="1"/>
</dbReference>
<dbReference type="EMBL" id="JAZDWU010000003">
    <property type="protein sequence ID" value="KAL0007340.1"/>
    <property type="molecule type" value="Genomic_DNA"/>
</dbReference>
<sequence length="139" mass="15529">MTADINGWNPHTQEENEFSLSQFWLANGAYGQDLDSIEAGIMIAMGARLTPYSKYDGDQFALKFYVWKHTTTQMGSGHFAEEGPGKASFFKNLNVIDGLKIPRGPRDTTTFMTKPNCYNILDYGGFFYYGGPGRNSNCP</sequence>
<feature type="domain" description="Neprosin PEP catalytic" evidence="1">
    <location>
        <begin position="1"/>
        <end position="139"/>
    </location>
</feature>
<evidence type="ECO:0000313" key="3">
    <source>
        <dbReference type="Proteomes" id="UP001459277"/>
    </source>
</evidence>
<dbReference type="InterPro" id="IPR004314">
    <property type="entry name" value="Neprosin"/>
</dbReference>
<accession>A0AAW2DDL8</accession>
<dbReference type="Proteomes" id="UP001459277">
    <property type="component" value="Unassembled WGS sequence"/>
</dbReference>
<gene>
    <name evidence="2" type="ORF">SO802_008842</name>
</gene>
<dbReference type="PANTHER" id="PTHR31589:SF110">
    <property type="entry name" value="PROTEIN, PUTATIVE (DUF239)-RELATED"/>
    <property type="match status" value="1"/>
</dbReference>
<reference evidence="2 3" key="1">
    <citation type="submission" date="2024-01" db="EMBL/GenBank/DDBJ databases">
        <title>A telomere-to-telomere, gap-free genome of sweet tea (Lithocarpus litseifolius).</title>
        <authorList>
            <person name="Zhou J."/>
        </authorList>
    </citation>
    <scope>NUCLEOTIDE SEQUENCE [LARGE SCALE GENOMIC DNA]</scope>
    <source>
        <strain evidence="2">Zhou-2022a</strain>
        <tissue evidence="2">Leaf</tissue>
    </source>
</reference>
<organism evidence="2 3">
    <name type="scientific">Lithocarpus litseifolius</name>
    <dbReference type="NCBI Taxonomy" id="425828"/>
    <lineage>
        <taxon>Eukaryota</taxon>
        <taxon>Viridiplantae</taxon>
        <taxon>Streptophyta</taxon>
        <taxon>Embryophyta</taxon>
        <taxon>Tracheophyta</taxon>
        <taxon>Spermatophyta</taxon>
        <taxon>Magnoliopsida</taxon>
        <taxon>eudicotyledons</taxon>
        <taxon>Gunneridae</taxon>
        <taxon>Pentapetalae</taxon>
        <taxon>rosids</taxon>
        <taxon>fabids</taxon>
        <taxon>Fagales</taxon>
        <taxon>Fagaceae</taxon>
        <taxon>Lithocarpus</taxon>
    </lineage>
</organism>